<dbReference type="InterPro" id="IPR034732">
    <property type="entry name" value="EPHD"/>
</dbReference>
<feature type="compositionally biased region" description="Polar residues" evidence="5">
    <location>
        <begin position="350"/>
        <end position="370"/>
    </location>
</feature>
<dbReference type="EMBL" id="CABIJS010000643">
    <property type="protein sequence ID" value="VUZ54411.1"/>
    <property type="molecule type" value="Genomic_DNA"/>
</dbReference>
<evidence type="ECO:0000256" key="3">
    <source>
        <dbReference type="ARBA" id="ARBA00022833"/>
    </source>
</evidence>
<gene>
    <name evidence="7" type="ORF">WMSIL1_LOCUS12490</name>
</gene>
<feature type="region of interest" description="Disordered" evidence="5">
    <location>
        <begin position="594"/>
        <end position="631"/>
    </location>
</feature>
<evidence type="ECO:0000313" key="8">
    <source>
        <dbReference type="Proteomes" id="UP000321570"/>
    </source>
</evidence>
<accession>A0A564Z4G8</accession>
<dbReference type="PROSITE" id="PS51805">
    <property type="entry name" value="EPHD"/>
    <property type="match status" value="1"/>
</dbReference>
<evidence type="ECO:0000259" key="6">
    <source>
        <dbReference type="PROSITE" id="PS51805"/>
    </source>
</evidence>
<feature type="compositionally biased region" description="Basic and acidic residues" evidence="5">
    <location>
        <begin position="687"/>
        <end position="710"/>
    </location>
</feature>
<dbReference type="SMART" id="SM00249">
    <property type="entry name" value="PHD"/>
    <property type="match status" value="2"/>
</dbReference>
<dbReference type="SUPFAM" id="SSF57903">
    <property type="entry name" value="FYVE/PHD zinc finger"/>
    <property type="match status" value="1"/>
</dbReference>
<dbReference type="InterPro" id="IPR013083">
    <property type="entry name" value="Znf_RING/FYVE/PHD"/>
</dbReference>
<dbReference type="InterPro" id="IPR001965">
    <property type="entry name" value="Znf_PHD"/>
</dbReference>
<feature type="region of interest" description="Disordered" evidence="5">
    <location>
        <begin position="306"/>
        <end position="377"/>
    </location>
</feature>
<organism evidence="7 8">
    <name type="scientific">Hymenolepis diminuta</name>
    <name type="common">Rat tapeworm</name>
    <dbReference type="NCBI Taxonomy" id="6216"/>
    <lineage>
        <taxon>Eukaryota</taxon>
        <taxon>Metazoa</taxon>
        <taxon>Spiralia</taxon>
        <taxon>Lophotrochozoa</taxon>
        <taxon>Platyhelminthes</taxon>
        <taxon>Cestoda</taxon>
        <taxon>Eucestoda</taxon>
        <taxon>Cyclophyllidea</taxon>
        <taxon>Hymenolepididae</taxon>
        <taxon>Hymenolepis</taxon>
    </lineage>
</organism>
<keyword evidence="2" id="KW-0863">Zinc-finger</keyword>
<feature type="region of interest" description="Disordered" evidence="5">
    <location>
        <begin position="215"/>
        <end position="255"/>
    </location>
</feature>
<evidence type="ECO:0000256" key="4">
    <source>
        <dbReference type="SAM" id="Coils"/>
    </source>
</evidence>
<dbReference type="InterPro" id="IPR050701">
    <property type="entry name" value="Histone_Mod_Regulator"/>
</dbReference>
<dbReference type="InterPro" id="IPR011011">
    <property type="entry name" value="Znf_FYVE_PHD"/>
</dbReference>
<dbReference type="Proteomes" id="UP000321570">
    <property type="component" value="Unassembled WGS sequence"/>
</dbReference>
<proteinExistence type="predicted"/>
<feature type="region of interest" description="Disordered" evidence="5">
    <location>
        <begin position="671"/>
        <end position="718"/>
    </location>
</feature>
<feature type="compositionally biased region" description="Basic residues" evidence="5">
    <location>
        <begin position="608"/>
        <end position="619"/>
    </location>
</feature>
<feature type="compositionally biased region" description="Basic and acidic residues" evidence="5">
    <location>
        <begin position="309"/>
        <end position="319"/>
    </location>
</feature>
<dbReference type="AlphaFoldDB" id="A0A564Z4G8"/>
<dbReference type="Gene3D" id="3.30.40.10">
    <property type="entry name" value="Zinc/RING finger domain, C3HC4 (zinc finger)"/>
    <property type="match status" value="1"/>
</dbReference>
<feature type="coiled-coil region" evidence="4">
    <location>
        <begin position="856"/>
        <end position="883"/>
    </location>
</feature>
<evidence type="ECO:0000313" key="7">
    <source>
        <dbReference type="EMBL" id="VUZ54411.1"/>
    </source>
</evidence>
<dbReference type="GO" id="GO:0006357">
    <property type="term" value="P:regulation of transcription by RNA polymerase II"/>
    <property type="evidence" value="ECO:0007669"/>
    <property type="project" value="TreeGrafter"/>
</dbReference>
<feature type="compositionally biased region" description="Basic and acidic residues" evidence="5">
    <location>
        <begin position="245"/>
        <end position="255"/>
    </location>
</feature>
<sequence length="1029" mass="116353">MNANVCNVCQQAFNCQTNPLEECFICKYRVHQSCYGFTRARNIDKFYCNMCKIKPNVNAITCELCPMKNGIFRPIENSKKYAHVLCALCIPEVKFLDNATMEVISLKYVPTLIRRKCVLCARESNSKGGFVKCSKENCISYVHVTCCASQHLLEMPLTQKLSLEKNLAILFKSPPELNIGKQYPVRLKRCLAFCGLDHFMAYRRKYPKLFYLTDSSSSTNDKDSVTEETKENQQTNTAGSQANDEELRPSKDPICSKEDYGDIMASFSSQPQVNEENKDNQGTFNTAESSLVAESQVDTEISTKKRQLINKELDPEVKQLRKRSRSPKEPERFKATQNDSGLTIKRSELKATQSPCKNSSENSQSILSKSGENHKVKTKQTPIYFSIGKTKERKSKKKLNVDLDAATSSGSHEDIEDSMLSNNGFHSLDFIITPKEPQTPCNGHFESKFDSQVRNGKEIPRLSSKITCYAGRVLEHTCERTPNVDTALSEVAVDSQIFTAKSSDITFKLGWPKVLVDNAPDSTDRINQSNKIEPQANKGELQIIKEPIRITALYGDVKTPANDRPEINRECNNPEEILNFIEPSAVAESQVNNEPLMDKEQLGDKKSISKAKQTRKRDRSSKEANKAKITLNNSEAIVKRLKTEGTQADRRRDQSTEHLDIRKVDLNCDRSASKGGKIEGIQSSGKKSQEKLTTRPSKSGDNRKSKREQIPECPSLTKSNTCKGKKLPKLLKVYLDDISSNESDEGDENTMPIKCRFYISRRFSKKTPTIVEGSRTPPKEQFDWRLDRKFDCEKETKRHSSMIKTCPECAKQHICNGSKVENDPQISKISSLDDLLEWDCKQNQEMLIENAPNSKVASLLHNAFELKKQNKKLQNKVTRLREKEAFYERFNESISKTLESMEHYKAAMEGDSPPIIISSRMKKRVPFEKTLTVKQDQPPSTGHTQLIPNQTPIEIQLKLSETGGVINAGITSNGHLSLPIEFVPVLESSSLIKNKMSETEASKWPSLKMSSVSEIEKILNEIEYRSPKE</sequence>
<evidence type="ECO:0000256" key="2">
    <source>
        <dbReference type="ARBA" id="ARBA00022771"/>
    </source>
</evidence>
<evidence type="ECO:0000256" key="5">
    <source>
        <dbReference type="SAM" id="MobiDB-lite"/>
    </source>
</evidence>
<dbReference type="GO" id="GO:0008270">
    <property type="term" value="F:zinc ion binding"/>
    <property type="evidence" value="ECO:0007669"/>
    <property type="project" value="UniProtKB-KW"/>
</dbReference>
<feature type="compositionally biased region" description="Basic and acidic residues" evidence="5">
    <location>
        <begin position="220"/>
        <end position="231"/>
    </location>
</feature>
<keyword evidence="8" id="KW-1185">Reference proteome</keyword>
<protein>
    <recommendedName>
        <fullName evidence="6">PHD-type domain-containing protein</fullName>
    </recommendedName>
</protein>
<dbReference type="Pfam" id="PF13832">
    <property type="entry name" value="zf-HC5HC2H_2"/>
    <property type="match status" value="1"/>
</dbReference>
<feature type="compositionally biased region" description="Basic and acidic residues" evidence="5">
    <location>
        <begin position="596"/>
        <end position="607"/>
    </location>
</feature>
<dbReference type="PANTHER" id="PTHR13793">
    <property type="entry name" value="PHD FINGER PROTEINS"/>
    <property type="match status" value="1"/>
</dbReference>
<keyword evidence="3" id="KW-0862">Zinc</keyword>
<keyword evidence="4" id="KW-0175">Coiled coil</keyword>
<keyword evidence="1" id="KW-0479">Metal-binding</keyword>
<feature type="domain" description="PHD-type" evidence="6">
    <location>
        <begin position="59"/>
        <end position="168"/>
    </location>
</feature>
<name>A0A564Z4G8_HYMDI</name>
<dbReference type="PANTHER" id="PTHR13793:SF107">
    <property type="entry name" value="BROMODOMAIN-CONTAINING PROTEIN HOMOLOG"/>
    <property type="match status" value="1"/>
</dbReference>
<reference evidence="7 8" key="1">
    <citation type="submission" date="2019-07" db="EMBL/GenBank/DDBJ databases">
        <authorList>
            <person name="Jastrzebski P J."/>
            <person name="Paukszto L."/>
            <person name="Jastrzebski P J."/>
        </authorList>
    </citation>
    <scope>NUCLEOTIDE SEQUENCE [LARGE SCALE GENOMIC DNA]</scope>
    <source>
        <strain evidence="7 8">WMS-il1</strain>
    </source>
</reference>
<evidence type="ECO:0000256" key="1">
    <source>
        <dbReference type="ARBA" id="ARBA00022723"/>
    </source>
</evidence>